<evidence type="ECO:0000256" key="7">
    <source>
        <dbReference type="ARBA" id="ARBA00022723"/>
    </source>
</evidence>
<evidence type="ECO:0000313" key="14">
    <source>
        <dbReference type="Proteomes" id="UP000559256"/>
    </source>
</evidence>
<dbReference type="Pfam" id="PF07731">
    <property type="entry name" value="Cu-oxidase_2"/>
    <property type="match status" value="1"/>
</dbReference>
<dbReference type="GO" id="GO:0005576">
    <property type="term" value="C:extracellular region"/>
    <property type="evidence" value="ECO:0007669"/>
    <property type="project" value="UniProtKB-SubCell"/>
</dbReference>
<dbReference type="OrthoDB" id="2121828at2759"/>
<feature type="domain" description="Plastocyanin-like" evidence="12">
    <location>
        <begin position="254"/>
        <end position="358"/>
    </location>
</feature>
<comment type="caution">
    <text evidence="13">The sequence shown here is derived from an EMBL/GenBank/DDBJ whole genome shotgun (WGS) entry which is preliminary data.</text>
</comment>
<dbReference type="InterPro" id="IPR008972">
    <property type="entry name" value="Cupredoxin"/>
</dbReference>
<keyword evidence="9" id="KW-0186">Copper</keyword>
<evidence type="ECO:0000313" key="13">
    <source>
        <dbReference type="EMBL" id="KAF5352073.1"/>
    </source>
</evidence>
<name>A0A8H5D3K6_9AGAR</name>
<dbReference type="InterPro" id="IPR001117">
    <property type="entry name" value="Cu-oxidase_2nd"/>
</dbReference>
<feature type="region of interest" description="Disordered" evidence="10">
    <location>
        <begin position="471"/>
        <end position="496"/>
    </location>
</feature>
<evidence type="ECO:0000259" key="11">
    <source>
        <dbReference type="Pfam" id="PF00394"/>
    </source>
</evidence>
<dbReference type="Pfam" id="PF00394">
    <property type="entry name" value="Cu-oxidase"/>
    <property type="match status" value="1"/>
</dbReference>
<comment type="catalytic activity">
    <reaction evidence="1">
        <text>4 hydroquinone + O2 = 4 benzosemiquinone + 2 H2O</text>
        <dbReference type="Rhea" id="RHEA:11276"/>
        <dbReference type="ChEBI" id="CHEBI:15377"/>
        <dbReference type="ChEBI" id="CHEBI:15379"/>
        <dbReference type="ChEBI" id="CHEBI:17594"/>
        <dbReference type="ChEBI" id="CHEBI:17977"/>
        <dbReference type="EC" id="1.10.3.2"/>
    </reaction>
</comment>
<dbReference type="GO" id="GO:0052716">
    <property type="term" value="F:hydroquinone:oxygen oxidoreductase activity"/>
    <property type="evidence" value="ECO:0007669"/>
    <property type="project" value="UniProtKB-EC"/>
</dbReference>
<dbReference type="PANTHER" id="PTHR11709:SF394">
    <property type="entry name" value="FI03373P-RELATED"/>
    <property type="match status" value="1"/>
</dbReference>
<gene>
    <name evidence="13" type="ORF">D9758_009445</name>
</gene>
<evidence type="ECO:0000256" key="10">
    <source>
        <dbReference type="SAM" id="MobiDB-lite"/>
    </source>
</evidence>
<dbReference type="Proteomes" id="UP000559256">
    <property type="component" value="Unassembled WGS sequence"/>
</dbReference>
<dbReference type="PANTHER" id="PTHR11709">
    <property type="entry name" value="MULTI-COPPER OXIDASE"/>
    <property type="match status" value="1"/>
</dbReference>
<evidence type="ECO:0000256" key="6">
    <source>
        <dbReference type="ARBA" id="ARBA00022525"/>
    </source>
</evidence>
<dbReference type="InterPro" id="IPR045087">
    <property type="entry name" value="Cu-oxidase_fam"/>
</dbReference>
<proteinExistence type="inferred from homology"/>
<dbReference type="AlphaFoldDB" id="A0A8H5D3K6"/>
<comment type="similarity">
    <text evidence="4">Belongs to the multicopper oxidase family.</text>
</comment>
<keyword evidence="7" id="KW-0479">Metal-binding</keyword>
<accession>A0A8H5D3K6</accession>
<feature type="domain" description="Plastocyanin-like" evidence="11">
    <location>
        <begin position="88"/>
        <end position="165"/>
    </location>
</feature>
<evidence type="ECO:0000256" key="4">
    <source>
        <dbReference type="ARBA" id="ARBA00010609"/>
    </source>
</evidence>
<evidence type="ECO:0000256" key="3">
    <source>
        <dbReference type="ARBA" id="ARBA00004613"/>
    </source>
</evidence>
<organism evidence="13 14">
    <name type="scientific">Tetrapyrgos nigripes</name>
    <dbReference type="NCBI Taxonomy" id="182062"/>
    <lineage>
        <taxon>Eukaryota</taxon>
        <taxon>Fungi</taxon>
        <taxon>Dikarya</taxon>
        <taxon>Basidiomycota</taxon>
        <taxon>Agaricomycotina</taxon>
        <taxon>Agaricomycetes</taxon>
        <taxon>Agaricomycetidae</taxon>
        <taxon>Agaricales</taxon>
        <taxon>Marasmiineae</taxon>
        <taxon>Marasmiaceae</taxon>
        <taxon>Tetrapyrgos</taxon>
    </lineage>
</organism>
<evidence type="ECO:0000256" key="9">
    <source>
        <dbReference type="ARBA" id="ARBA00023008"/>
    </source>
</evidence>
<feature type="compositionally biased region" description="Basic residues" evidence="10">
    <location>
        <begin position="474"/>
        <end position="484"/>
    </location>
</feature>
<comment type="cofactor">
    <cofactor evidence="2">
        <name>Cu cation</name>
        <dbReference type="ChEBI" id="CHEBI:23378"/>
    </cofactor>
</comment>
<evidence type="ECO:0000256" key="1">
    <source>
        <dbReference type="ARBA" id="ARBA00000349"/>
    </source>
</evidence>
<dbReference type="EMBL" id="JAACJM010000068">
    <property type="protein sequence ID" value="KAF5352073.1"/>
    <property type="molecule type" value="Genomic_DNA"/>
</dbReference>
<sequence>MYSGVDLVIVNAEVSPDGFTRSAVLAGGVFPGPVITGNKDKRLRPFNRQFDAQDNFRLTQSCDGLRGPFIIYDPDDPYKDLYDVDDDLPAPSAGLMPLFNSTLINGLGRYQGGSASPLAVVKVEYGKSDDLLLNLDIRELQIIEADGEYTEPLLVDSIQIYAGIRAKPNKGNTGFSNGINSAILRYTGAPIEESAVSVNTTSLRPLKETDLHPLYNPQAPGQPTIDGVDVDLTLVLGFKPTTHEYTVNGEIWEPPSLPILLQILNGNTPPDDVLPSVYKLPANKNIQATIVVEAAHGAPHPMHLHNHRFSVIRGANSSEFNYANPVRRDTVSTGFAGDSVTIRWRTDSSGPWLADARVWIMQSYRQTRGYSNIDWRCKMNRGMSVVFVEDIEGIPEKNPVPDEWKNLCPAYDRLTDEEIGGQPTSMSSPASSSVLLSAATIPTSFTTGLDGDLPLGNTLGMDSHIHARAASSNFRRHRQRRLKTHGVEADSPSSLF</sequence>
<evidence type="ECO:0000256" key="8">
    <source>
        <dbReference type="ARBA" id="ARBA00023002"/>
    </source>
</evidence>
<keyword evidence="6" id="KW-0964">Secreted</keyword>
<keyword evidence="8" id="KW-0560">Oxidoreductase</keyword>
<dbReference type="SUPFAM" id="SSF49503">
    <property type="entry name" value="Cupredoxins"/>
    <property type="match status" value="2"/>
</dbReference>
<dbReference type="Gene3D" id="2.60.40.420">
    <property type="entry name" value="Cupredoxins - blue copper proteins"/>
    <property type="match status" value="2"/>
</dbReference>
<reference evidence="13 14" key="1">
    <citation type="journal article" date="2020" name="ISME J.">
        <title>Uncovering the hidden diversity of litter-decomposition mechanisms in mushroom-forming fungi.</title>
        <authorList>
            <person name="Floudas D."/>
            <person name="Bentzer J."/>
            <person name="Ahren D."/>
            <person name="Johansson T."/>
            <person name="Persson P."/>
            <person name="Tunlid A."/>
        </authorList>
    </citation>
    <scope>NUCLEOTIDE SEQUENCE [LARGE SCALE GENOMIC DNA]</scope>
    <source>
        <strain evidence="13 14">CBS 291.85</strain>
    </source>
</reference>
<comment type="subcellular location">
    <subcellularLocation>
        <location evidence="3">Secreted</location>
    </subcellularLocation>
</comment>
<dbReference type="GO" id="GO:0005507">
    <property type="term" value="F:copper ion binding"/>
    <property type="evidence" value="ECO:0007669"/>
    <property type="project" value="InterPro"/>
</dbReference>
<evidence type="ECO:0000259" key="12">
    <source>
        <dbReference type="Pfam" id="PF07731"/>
    </source>
</evidence>
<keyword evidence="14" id="KW-1185">Reference proteome</keyword>
<dbReference type="EC" id="1.10.3.2" evidence="5"/>
<protein>
    <recommendedName>
        <fullName evidence="5">laccase</fullName>
        <ecNumber evidence="5">1.10.3.2</ecNumber>
    </recommendedName>
</protein>
<evidence type="ECO:0000256" key="5">
    <source>
        <dbReference type="ARBA" id="ARBA00012297"/>
    </source>
</evidence>
<dbReference type="InterPro" id="IPR011706">
    <property type="entry name" value="Cu-oxidase_C"/>
</dbReference>
<evidence type="ECO:0000256" key="2">
    <source>
        <dbReference type="ARBA" id="ARBA00001935"/>
    </source>
</evidence>